<protein>
    <submittedName>
        <fullName evidence="1">Crp/Fnr family transcriptional regulator</fullName>
    </submittedName>
</protein>
<dbReference type="InterPro" id="IPR014710">
    <property type="entry name" value="RmlC-like_jellyroll"/>
</dbReference>
<dbReference type="Proteomes" id="UP001597461">
    <property type="component" value="Unassembled WGS sequence"/>
</dbReference>
<dbReference type="InterPro" id="IPR018490">
    <property type="entry name" value="cNMP-bd_dom_sf"/>
</dbReference>
<organism evidence="1 2">
    <name type="scientific">Pedobacter vanadiisoli</name>
    <dbReference type="NCBI Taxonomy" id="1761975"/>
    <lineage>
        <taxon>Bacteria</taxon>
        <taxon>Pseudomonadati</taxon>
        <taxon>Bacteroidota</taxon>
        <taxon>Sphingobacteriia</taxon>
        <taxon>Sphingobacteriales</taxon>
        <taxon>Sphingobacteriaceae</taxon>
        <taxon>Pedobacter</taxon>
    </lineage>
</organism>
<gene>
    <name evidence="1" type="ORF">ACFSR6_10405</name>
</gene>
<comment type="caution">
    <text evidence="1">The sequence shown here is derived from an EMBL/GenBank/DDBJ whole genome shotgun (WGS) entry which is preliminary data.</text>
</comment>
<dbReference type="CDD" id="cd00038">
    <property type="entry name" value="CAP_ED"/>
    <property type="match status" value="1"/>
</dbReference>
<reference evidence="2" key="1">
    <citation type="journal article" date="2019" name="Int. J. Syst. Evol. Microbiol.">
        <title>The Global Catalogue of Microorganisms (GCM) 10K type strain sequencing project: providing services to taxonomists for standard genome sequencing and annotation.</title>
        <authorList>
            <consortium name="The Broad Institute Genomics Platform"/>
            <consortium name="The Broad Institute Genome Sequencing Center for Infectious Disease"/>
            <person name="Wu L."/>
            <person name="Ma J."/>
        </authorList>
    </citation>
    <scope>NUCLEOTIDE SEQUENCE [LARGE SCALE GENOMIC DNA]</scope>
    <source>
        <strain evidence="2">KCTC 42866</strain>
    </source>
</reference>
<proteinExistence type="predicted"/>
<dbReference type="EMBL" id="JBHULL010000008">
    <property type="protein sequence ID" value="MFD2582903.1"/>
    <property type="molecule type" value="Genomic_DNA"/>
</dbReference>
<evidence type="ECO:0000313" key="1">
    <source>
        <dbReference type="EMBL" id="MFD2582903.1"/>
    </source>
</evidence>
<dbReference type="RefSeq" id="WP_379078406.1">
    <property type="nucleotide sequence ID" value="NZ_JBHULL010000008.1"/>
</dbReference>
<name>A0ABW5MKD5_9SPHI</name>
<keyword evidence="2" id="KW-1185">Reference proteome</keyword>
<dbReference type="SUPFAM" id="SSF51206">
    <property type="entry name" value="cAMP-binding domain-like"/>
    <property type="match status" value="1"/>
</dbReference>
<dbReference type="InterPro" id="IPR000595">
    <property type="entry name" value="cNMP-bd_dom"/>
</dbReference>
<accession>A0ABW5MKD5</accession>
<evidence type="ECO:0000313" key="2">
    <source>
        <dbReference type="Proteomes" id="UP001597461"/>
    </source>
</evidence>
<dbReference type="Gene3D" id="2.60.120.10">
    <property type="entry name" value="Jelly Rolls"/>
    <property type="match status" value="1"/>
</dbReference>
<sequence length="186" mass="21315">MELIKYLSTVAKLSPSEAEHVDRLFSKKECAKNVLLERPGNFSKQVYFIEKGLLRAFYYKEEKDITHTFFDEDSFIVAFESIFFNRAHPYGLEVIEQSSVRAISYAQLDALCNTSPAFNNHRLFVALKVISRLSEKIYSLQFHSAGQRYKDLLNTMPNILLRVPLGHIASYLGITQQTLSVIRAGK</sequence>